<reference evidence="1 2" key="1">
    <citation type="submission" date="2024-03" db="EMBL/GenBank/DDBJ databases">
        <title>A high-quality draft genome sequence of Diaporthe vaccinii, a causative agent of upright dieback and viscid rot disease in cranberry plants.</title>
        <authorList>
            <person name="Sarrasin M."/>
            <person name="Lang B.F."/>
            <person name="Burger G."/>
        </authorList>
    </citation>
    <scope>NUCLEOTIDE SEQUENCE [LARGE SCALE GENOMIC DNA]</scope>
    <source>
        <strain evidence="1 2">IS7</strain>
    </source>
</reference>
<proteinExistence type="predicted"/>
<protein>
    <submittedName>
        <fullName evidence="1">Uncharacterized protein</fullName>
    </submittedName>
</protein>
<gene>
    <name evidence="1" type="ORF">FJTKL_15622</name>
</gene>
<name>A0ABR4F7S2_9PEZI</name>
<keyword evidence="2" id="KW-1185">Reference proteome</keyword>
<comment type="caution">
    <text evidence="1">The sequence shown here is derived from an EMBL/GenBank/DDBJ whole genome shotgun (WGS) entry which is preliminary data.</text>
</comment>
<organism evidence="1 2">
    <name type="scientific">Diaporthe vaccinii</name>
    <dbReference type="NCBI Taxonomy" id="105482"/>
    <lineage>
        <taxon>Eukaryota</taxon>
        <taxon>Fungi</taxon>
        <taxon>Dikarya</taxon>
        <taxon>Ascomycota</taxon>
        <taxon>Pezizomycotina</taxon>
        <taxon>Sordariomycetes</taxon>
        <taxon>Sordariomycetidae</taxon>
        <taxon>Diaporthales</taxon>
        <taxon>Diaporthaceae</taxon>
        <taxon>Diaporthe</taxon>
        <taxon>Diaporthe eres species complex</taxon>
    </lineage>
</organism>
<evidence type="ECO:0000313" key="2">
    <source>
        <dbReference type="Proteomes" id="UP001600888"/>
    </source>
</evidence>
<sequence>MFVNWPVAKSGGDTFTRLFSFGSPQHNSITVCLFVCVFVHSFNVLSCELWESWKRPALWTNLLPPNLLSEFMGHSIITDRFTPHITYFLARSPYCGRESYSLGGVVAVGHDKILGPVVELAGQVGLQDGLCAVGITLLSIERGTGHVRDHGVAASEGVLGVAQRMVLRRGLREPDVTTVAAELAGLEGIGDVLLDDDSSTGGAAGLLVQWAVDGDNITLCQHLLEVLDATGANLLLLLRAQRLVIVVKQLLAVEGLEAAQDTLTDTANGDGTNDLALEIKLVLGSLGDIPVSTLNLLMGGHKVADEGQDGHDDMLGNGDDVGARDLGNSNATVGGVGSVQVNMVGADTSGDSELQVLRLSETLGGQVARVEAVGWGSVLGLITASQMGRMMTAMARR</sequence>
<dbReference type="Proteomes" id="UP001600888">
    <property type="component" value="Unassembled WGS sequence"/>
</dbReference>
<evidence type="ECO:0000313" key="1">
    <source>
        <dbReference type="EMBL" id="KAL2290575.1"/>
    </source>
</evidence>
<accession>A0ABR4F7S2</accession>
<dbReference type="EMBL" id="JBAWTH010000009">
    <property type="protein sequence ID" value="KAL2290575.1"/>
    <property type="molecule type" value="Genomic_DNA"/>
</dbReference>